<dbReference type="GO" id="GO:0003735">
    <property type="term" value="F:structural constituent of ribosome"/>
    <property type="evidence" value="ECO:0007669"/>
    <property type="project" value="InterPro"/>
</dbReference>
<dbReference type="Proteomes" id="UP000272400">
    <property type="component" value="Unassembled WGS sequence"/>
</dbReference>
<keyword evidence="3 5" id="KW-0687">Ribonucleoprotein</keyword>
<dbReference type="InterPro" id="IPR005822">
    <property type="entry name" value="Ribosomal_uL13"/>
</dbReference>
<evidence type="ECO:0000256" key="3">
    <source>
        <dbReference type="ARBA" id="ARBA00023274"/>
    </source>
</evidence>
<evidence type="ECO:0000313" key="9">
    <source>
        <dbReference type="EMBL" id="ROO91155.1"/>
    </source>
</evidence>
<accession>A0A3N1DCA0</accession>
<dbReference type="Gene3D" id="3.90.1180.10">
    <property type="entry name" value="Ribosomal protein L13"/>
    <property type="match status" value="1"/>
</dbReference>
<dbReference type="GO" id="GO:0022625">
    <property type="term" value="C:cytosolic large ribosomal subunit"/>
    <property type="evidence" value="ECO:0007669"/>
    <property type="project" value="TreeGrafter"/>
</dbReference>
<dbReference type="HAMAP" id="MF_01366">
    <property type="entry name" value="Ribosomal_uL13"/>
    <property type="match status" value="1"/>
</dbReference>
<protein>
    <recommendedName>
        <fullName evidence="4 5">Large ribosomal subunit protein uL13</fullName>
    </recommendedName>
</protein>
<dbReference type="GO" id="GO:0017148">
    <property type="term" value="P:negative regulation of translation"/>
    <property type="evidence" value="ECO:0007669"/>
    <property type="project" value="TreeGrafter"/>
</dbReference>
<dbReference type="EMBL" id="RJKE01000001">
    <property type="protein sequence ID" value="ROO91155.1"/>
    <property type="molecule type" value="Genomic_DNA"/>
</dbReference>
<comment type="similarity">
    <text evidence="1 5 6">Belongs to the universal ribosomal protein uL13 family.</text>
</comment>
<evidence type="ECO:0000256" key="4">
    <source>
        <dbReference type="ARBA" id="ARBA00035201"/>
    </source>
</evidence>
<dbReference type="SUPFAM" id="SSF52161">
    <property type="entry name" value="Ribosomal protein L13"/>
    <property type="match status" value="1"/>
</dbReference>
<dbReference type="CDD" id="cd00392">
    <property type="entry name" value="Ribosomal_L13"/>
    <property type="match status" value="1"/>
</dbReference>
<dbReference type="InterPro" id="IPR036899">
    <property type="entry name" value="Ribosomal_uL13_sf"/>
</dbReference>
<dbReference type="GO" id="GO:0006412">
    <property type="term" value="P:translation"/>
    <property type="evidence" value="ECO:0007669"/>
    <property type="project" value="UniProtKB-UniRule"/>
</dbReference>
<dbReference type="GO" id="GO:0003729">
    <property type="term" value="F:mRNA binding"/>
    <property type="evidence" value="ECO:0007669"/>
    <property type="project" value="UniProtKB-ARBA"/>
</dbReference>
<evidence type="ECO:0000256" key="7">
    <source>
        <dbReference type="RuleBase" id="RU003878"/>
    </source>
</evidence>
<dbReference type="InterPro" id="IPR023563">
    <property type="entry name" value="Ribosomal_uL13_CS"/>
</dbReference>
<comment type="caution">
    <text evidence="9">The sequence shown here is derived from an EMBL/GenBank/DDBJ whole genome shotgun (WGS) entry which is preliminary data.</text>
</comment>
<dbReference type="InterPro" id="IPR005823">
    <property type="entry name" value="Ribosomal_uL13_bac-type"/>
</dbReference>
<dbReference type="AlphaFoldDB" id="A0A3N1DCA0"/>
<keyword evidence="10" id="KW-1185">Reference proteome</keyword>
<gene>
    <name evidence="5 7" type="primary">rplM</name>
    <name evidence="9" type="ORF">EDD29_8902</name>
</gene>
<comment type="subunit">
    <text evidence="5">Part of the 50S ribosomal subunit.</text>
</comment>
<dbReference type="PANTHER" id="PTHR11545:SF2">
    <property type="entry name" value="LARGE RIBOSOMAL SUBUNIT PROTEIN UL13M"/>
    <property type="match status" value="1"/>
</dbReference>
<feature type="region of interest" description="Disordered" evidence="8">
    <location>
        <begin position="1"/>
        <end position="20"/>
    </location>
</feature>
<dbReference type="PANTHER" id="PTHR11545">
    <property type="entry name" value="RIBOSOMAL PROTEIN L13"/>
    <property type="match status" value="1"/>
</dbReference>
<dbReference type="Pfam" id="PF00572">
    <property type="entry name" value="Ribosomal_L13"/>
    <property type="match status" value="1"/>
</dbReference>
<evidence type="ECO:0000256" key="8">
    <source>
        <dbReference type="SAM" id="MobiDB-lite"/>
    </source>
</evidence>
<comment type="function">
    <text evidence="5 7">This protein is one of the early assembly proteins of the 50S ribosomal subunit, although it is not seen to bind rRNA by itself. It is important during the early stages of 50S assembly.</text>
</comment>
<organism evidence="9 10">
    <name type="scientific">Actinocorallia herbida</name>
    <dbReference type="NCBI Taxonomy" id="58109"/>
    <lineage>
        <taxon>Bacteria</taxon>
        <taxon>Bacillati</taxon>
        <taxon>Actinomycetota</taxon>
        <taxon>Actinomycetes</taxon>
        <taxon>Streptosporangiales</taxon>
        <taxon>Thermomonosporaceae</taxon>
        <taxon>Actinocorallia</taxon>
    </lineage>
</organism>
<proteinExistence type="inferred from homology"/>
<keyword evidence="2 5" id="KW-0689">Ribosomal protein</keyword>
<evidence type="ECO:0000256" key="6">
    <source>
        <dbReference type="RuleBase" id="RU003877"/>
    </source>
</evidence>
<dbReference type="FunFam" id="3.90.1180.10:FF:000001">
    <property type="entry name" value="50S ribosomal protein L13"/>
    <property type="match status" value="1"/>
</dbReference>
<sequence>MPGVRPFAAEHGRYRTSEGPFPTVDKKKAYAVRTYTPKPADVERQWHVIDATDVVLGRLASQVAILLRGKHKPIYAPHVDTGDFVIIVNADKIALSGKKLEQKKAYRHSGYPGGLRAVAYKDLLEKFPERAVEKAIKGMLPKTKLGRAQFGKVKVYAGPNHPHGAQQPVAFEIGQIAQ</sequence>
<name>A0A3N1DCA0_9ACTN</name>
<evidence type="ECO:0000256" key="5">
    <source>
        <dbReference type="HAMAP-Rule" id="MF_01366"/>
    </source>
</evidence>
<dbReference type="NCBIfam" id="TIGR01066">
    <property type="entry name" value="rplM_bact"/>
    <property type="match status" value="1"/>
</dbReference>
<evidence type="ECO:0000313" key="10">
    <source>
        <dbReference type="Proteomes" id="UP000272400"/>
    </source>
</evidence>
<reference evidence="9 10" key="1">
    <citation type="submission" date="2018-11" db="EMBL/GenBank/DDBJ databases">
        <title>Sequencing the genomes of 1000 actinobacteria strains.</title>
        <authorList>
            <person name="Klenk H.-P."/>
        </authorList>
    </citation>
    <scope>NUCLEOTIDE SEQUENCE [LARGE SCALE GENOMIC DNA]</scope>
    <source>
        <strain evidence="9 10">DSM 44254</strain>
    </source>
</reference>
<evidence type="ECO:0000256" key="2">
    <source>
        <dbReference type="ARBA" id="ARBA00022980"/>
    </source>
</evidence>
<dbReference type="PROSITE" id="PS00783">
    <property type="entry name" value="RIBOSOMAL_L13"/>
    <property type="match status" value="1"/>
</dbReference>
<evidence type="ECO:0000256" key="1">
    <source>
        <dbReference type="ARBA" id="ARBA00006227"/>
    </source>
</evidence>